<dbReference type="AlphaFoldDB" id="A0AAW1RHW5"/>
<dbReference type="EMBL" id="JALJOU010000038">
    <property type="protein sequence ID" value="KAK9832847.1"/>
    <property type="molecule type" value="Genomic_DNA"/>
</dbReference>
<sequence length="108" mass="11663">MRSCSRSRSALLHVKQSSCRRFEQALKKPFWTTLDNSLVHVLLRGLQQGTVTKTSAKSAAIAFAREIDTMSPVVSLGEVVGGLTSLTCLEDLTIQTGKSRLGLSCLPA</sequence>
<keyword evidence="2" id="KW-1185">Reference proteome</keyword>
<dbReference type="Proteomes" id="UP001445335">
    <property type="component" value="Unassembled WGS sequence"/>
</dbReference>
<reference evidence="1 2" key="1">
    <citation type="journal article" date="2024" name="Nat. Commun.">
        <title>Phylogenomics reveals the evolutionary origins of lichenization in chlorophyte algae.</title>
        <authorList>
            <person name="Puginier C."/>
            <person name="Libourel C."/>
            <person name="Otte J."/>
            <person name="Skaloud P."/>
            <person name="Haon M."/>
            <person name="Grisel S."/>
            <person name="Petersen M."/>
            <person name="Berrin J.G."/>
            <person name="Delaux P.M."/>
            <person name="Dal Grande F."/>
            <person name="Keller J."/>
        </authorList>
    </citation>
    <scope>NUCLEOTIDE SEQUENCE [LARGE SCALE GENOMIC DNA]</scope>
    <source>
        <strain evidence="1 2">SAG 245.80</strain>
    </source>
</reference>
<protein>
    <submittedName>
        <fullName evidence="1">Uncharacterized protein</fullName>
    </submittedName>
</protein>
<accession>A0AAW1RHW5</accession>
<proteinExistence type="predicted"/>
<evidence type="ECO:0000313" key="1">
    <source>
        <dbReference type="EMBL" id="KAK9832847.1"/>
    </source>
</evidence>
<gene>
    <name evidence="1" type="ORF">WJX81_007010</name>
</gene>
<comment type="caution">
    <text evidence="1">The sequence shown here is derived from an EMBL/GenBank/DDBJ whole genome shotgun (WGS) entry which is preliminary data.</text>
</comment>
<evidence type="ECO:0000313" key="2">
    <source>
        <dbReference type="Proteomes" id="UP001445335"/>
    </source>
</evidence>
<name>A0AAW1RHW5_9CHLO</name>
<organism evidence="1 2">
    <name type="scientific">Elliptochloris bilobata</name>
    <dbReference type="NCBI Taxonomy" id="381761"/>
    <lineage>
        <taxon>Eukaryota</taxon>
        <taxon>Viridiplantae</taxon>
        <taxon>Chlorophyta</taxon>
        <taxon>core chlorophytes</taxon>
        <taxon>Trebouxiophyceae</taxon>
        <taxon>Trebouxiophyceae incertae sedis</taxon>
        <taxon>Elliptochloris clade</taxon>
        <taxon>Elliptochloris</taxon>
    </lineage>
</organism>